<protein>
    <submittedName>
        <fullName evidence="4">Uncharacterized protein</fullName>
    </submittedName>
</protein>
<dbReference type="SUPFAM" id="SSF81296">
    <property type="entry name" value="E set domains"/>
    <property type="match status" value="1"/>
</dbReference>
<dbReference type="PANTHER" id="PTHR32208">
    <property type="entry name" value="SECRETED PROTEIN-RELATED"/>
    <property type="match status" value="1"/>
</dbReference>
<keyword evidence="5" id="KW-1185">Reference proteome</keyword>
<dbReference type="Pfam" id="PF07250">
    <property type="entry name" value="Glyoxal_oxid_N"/>
    <property type="match status" value="1"/>
</dbReference>
<dbReference type="InterPro" id="IPR013783">
    <property type="entry name" value="Ig-like_fold"/>
</dbReference>
<dbReference type="PANTHER" id="PTHR32208:SF93">
    <property type="entry name" value="ALDEHYDE OXIDASE GLOX1"/>
    <property type="match status" value="1"/>
</dbReference>
<dbReference type="InterPro" id="IPR014756">
    <property type="entry name" value="Ig_E-set"/>
</dbReference>
<dbReference type="InterPro" id="IPR009880">
    <property type="entry name" value="Glyoxal_oxidase_N"/>
</dbReference>
<evidence type="ECO:0000313" key="4">
    <source>
        <dbReference type="EMBL" id="KAK9188397.1"/>
    </source>
</evidence>
<keyword evidence="1" id="KW-0732">Signal</keyword>
<dbReference type="AlphaFoldDB" id="A0AAP0LYW7"/>
<dbReference type="InterPro" id="IPR011043">
    <property type="entry name" value="Gal_Oxase/kelch_b-propeller"/>
</dbReference>
<proteinExistence type="predicted"/>
<sequence length="583" mass="64938">MSLSIPNLPLLIIAMAATSKLVFILAVLLLVSGHQASAAANDDPAPYFLGKWELLPNNPGISAMHSVLLPNVDEMVIFDATVWQISRLPLPDYKRPCPMHQNKATNVTNIDCWCHSVFYNVNTLQVTPLKVITDTWCSSGGLDVNGNLISTGGFLGGSRTTRYLWGCPTCDWTEYPTALKDGRWYATQALLADGSFLIFGGRDSFSYEYIPAERTENAYSIPFQFLRDTYDVYRRPGQDDFRLENNLYPFVYLVPDGNLYIFANNRSILLDPRANYVLREYPPLPGGARNYPSTSTSVLLPLKLYRDYYARVDAEVLICGGSVPEAFYFGEVEKRLVPALDDCARMVVTSPDPVWTTEKMPTPRVMSDGVLLPTGDVLLINGAELGSAGWKDADKPCFKPLLYKPSKPPGSRFTELAPSDIPRMYHSVANLLPDGRVFVGGSNDNDGYQEWAKFPTELRLEKFSPPYLAPELADRRPMILVDETEKAAPYGKWVGIKVKSAEMLNEFDLMVTMIAPPFVTHSISMNQRLIELAIIEIKNDVYPGVHEVVVAMPPSGNIAPPGYYMLSVVLKGIPSPSMWFQVK</sequence>
<evidence type="ECO:0000256" key="1">
    <source>
        <dbReference type="ARBA" id="ARBA00022729"/>
    </source>
</evidence>
<dbReference type="InterPro" id="IPR037293">
    <property type="entry name" value="Gal_Oxidase_central_sf"/>
</dbReference>
<evidence type="ECO:0000259" key="2">
    <source>
        <dbReference type="Pfam" id="PF07250"/>
    </source>
</evidence>
<feature type="domain" description="Galactose oxidase-like Early set" evidence="3">
    <location>
        <begin position="485"/>
        <end position="582"/>
    </location>
</feature>
<dbReference type="InterPro" id="IPR015202">
    <property type="entry name" value="GO-like_E_set"/>
</dbReference>
<dbReference type="Pfam" id="PF09118">
    <property type="entry name" value="GO-like_E_set"/>
    <property type="match status" value="1"/>
</dbReference>
<organism evidence="4 5">
    <name type="scientific">Citrus x changshan-huyou</name>
    <dbReference type="NCBI Taxonomy" id="2935761"/>
    <lineage>
        <taxon>Eukaryota</taxon>
        <taxon>Viridiplantae</taxon>
        <taxon>Streptophyta</taxon>
        <taxon>Embryophyta</taxon>
        <taxon>Tracheophyta</taxon>
        <taxon>Spermatophyta</taxon>
        <taxon>Magnoliopsida</taxon>
        <taxon>eudicotyledons</taxon>
        <taxon>Gunneridae</taxon>
        <taxon>Pentapetalae</taxon>
        <taxon>rosids</taxon>
        <taxon>malvids</taxon>
        <taxon>Sapindales</taxon>
        <taxon>Rutaceae</taxon>
        <taxon>Aurantioideae</taxon>
        <taxon>Citrus</taxon>
    </lineage>
</organism>
<feature type="domain" description="Glyoxal oxidase N-terminal" evidence="2">
    <location>
        <begin position="64"/>
        <end position="467"/>
    </location>
</feature>
<evidence type="ECO:0000259" key="3">
    <source>
        <dbReference type="Pfam" id="PF09118"/>
    </source>
</evidence>
<gene>
    <name evidence="4" type="ORF">WN944_019800</name>
</gene>
<comment type="caution">
    <text evidence="4">The sequence shown here is derived from an EMBL/GenBank/DDBJ whole genome shotgun (WGS) entry which is preliminary data.</text>
</comment>
<name>A0AAP0LYW7_9ROSI</name>
<reference evidence="4 5" key="1">
    <citation type="submission" date="2024-05" db="EMBL/GenBank/DDBJ databases">
        <title>Haplotype-resolved chromosome-level genome assembly of Huyou (Citrus changshanensis).</title>
        <authorList>
            <person name="Miao C."/>
            <person name="Chen W."/>
            <person name="Wu Y."/>
            <person name="Wang L."/>
            <person name="Zhao S."/>
            <person name="Grierson D."/>
            <person name="Xu C."/>
            <person name="Chen K."/>
        </authorList>
    </citation>
    <scope>NUCLEOTIDE SEQUENCE [LARGE SCALE GENOMIC DNA]</scope>
    <source>
        <strain evidence="4">01-14</strain>
        <tissue evidence="4">Leaf</tissue>
    </source>
</reference>
<dbReference type="Gene3D" id="2.130.10.80">
    <property type="entry name" value="Galactose oxidase/kelch, beta-propeller"/>
    <property type="match status" value="1"/>
</dbReference>
<accession>A0AAP0LYW7</accession>
<dbReference type="EMBL" id="JBCGBO010000007">
    <property type="protein sequence ID" value="KAK9188397.1"/>
    <property type="molecule type" value="Genomic_DNA"/>
</dbReference>
<evidence type="ECO:0000313" key="5">
    <source>
        <dbReference type="Proteomes" id="UP001428341"/>
    </source>
</evidence>
<dbReference type="CDD" id="cd02851">
    <property type="entry name" value="E_set_GO_C"/>
    <property type="match status" value="1"/>
</dbReference>
<dbReference type="SUPFAM" id="SSF50965">
    <property type="entry name" value="Galactose oxidase, central domain"/>
    <property type="match status" value="1"/>
</dbReference>
<dbReference type="Proteomes" id="UP001428341">
    <property type="component" value="Unassembled WGS sequence"/>
</dbReference>
<dbReference type="Gene3D" id="2.60.40.10">
    <property type="entry name" value="Immunoglobulins"/>
    <property type="match status" value="1"/>
</dbReference>